<dbReference type="GO" id="GO:0043590">
    <property type="term" value="C:bacterial nucleoid"/>
    <property type="evidence" value="ECO:0007669"/>
    <property type="project" value="TreeGrafter"/>
</dbReference>
<evidence type="ECO:0000256" key="5">
    <source>
        <dbReference type="ARBA" id="ARBA00022763"/>
    </source>
</evidence>
<dbReference type="Gene3D" id="3.40.50.300">
    <property type="entry name" value="P-loop containing nucleotide triphosphate hydrolases"/>
    <property type="match status" value="2"/>
</dbReference>
<dbReference type="RefSeq" id="WP_149425094.1">
    <property type="nucleotide sequence ID" value="NZ_CP022579.1"/>
</dbReference>
<dbReference type="PANTHER" id="PTHR11059:SF0">
    <property type="entry name" value="DNA REPAIR PROTEIN RECN"/>
    <property type="match status" value="1"/>
</dbReference>
<dbReference type="GO" id="GO:0005524">
    <property type="term" value="F:ATP binding"/>
    <property type="evidence" value="ECO:0007669"/>
    <property type="project" value="UniProtKB-KW"/>
</dbReference>
<proteinExistence type="inferred from homology"/>
<dbReference type="CDD" id="cd03241">
    <property type="entry name" value="ABC_RecN"/>
    <property type="match status" value="2"/>
</dbReference>
<sequence length="554" mass="59524">MLLRLTIRDFVIVDRLELEFAQGFGAFTGETGAGKSILVDALAFVLGERADSGLVRAGAARAEVTAAFEIAALPEIRQWLAEQDLASADGDDELLLRRVLEAGGRSRAYINGSPATLQQLKAVAEGLVDIHGQHAHQSLLRGDAQRALLDGQAGLRDEVRAVGDAWRAWQDARELLDAASRDGAQLAEERERLSWEVQELETLGLSADEWEGLNLEHKRLAHAASLIEGARFSLSALADADGACEEQLDGVLTRLDDLSAFDPTLAPVAELVRSAQTELAEAVSELRRYADRVELDPDRLVEAERRIDAVLSCARKYRETPETLPARLESARQRLAQLGDASDLEALAARVATAEARYRSLAQALSKKRAKAAEVLGKDVSAVMQELALSGGKFQIGLVPLEGGSAHGLEQVEFRIAGLSGSTAKPLAKVASGGELSRISLAIQVVTTRQAKVPTLVFDEVDVGIGGGVAEVVGRLLHRLGHDRQVLCVTHLPQVAARADHQWQVAKSQKGGEVLSRVASLDEQGRVEEIARMLGGVEITATTRRHAEEMLAAG</sequence>
<evidence type="ECO:0000313" key="11">
    <source>
        <dbReference type="EMBL" id="QEL64556.1"/>
    </source>
</evidence>
<dbReference type="InterPro" id="IPR003395">
    <property type="entry name" value="RecF/RecN/SMC_N"/>
</dbReference>
<evidence type="ECO:0000313" key="12">
    <source>
        <dbReference type="Proteomes" id="UP000323671"/>
    </source>
</evidence>
<dbReference type="SUPFAM" id="SSF52540">
    <property type="entry name" value="P-loop containing nucleoside triphosphate hydrolases"/>
    <property type="match status" value="2"/>
</dbReference>
<keyword evidence="5 9" id="KW-0227">DNA damage</keyword>
<reference evidence="11 12" key="1">
    <citation type="submission" date="2017-07" db="EMBL/GenBank/DDBJ databases">
        <title>Complete genome sequence of Oryzomicrobium terrae TPP412.</title>
        <authorList>
            <person name="Chiu L.-W."/>
            <person name="Lo K.-J."/>
            <person name="Tsai Y.-M."/>
            <person name="Lin S.-S."/>
            <person name="Kuo C.-H."/>
            <person name="Liu C.-T."/>
        </authorList>
    </citation>
    <scope>NUCLEOTIDE SEQUENCE [LARGE SCALE GENOMIC DNA]</scope>
    <source>
        <strain evidence="11 12">TPP412</strain>
    </source>
</reference>
<dbReference type="GO" id="GO:0009432">
    <property type="term" value="P:SOS response"/>
    <property type="evidence" value="ECO:0007669"/>
    <property type="project" value="UniProtKB-ARBA"/>
</dbReference>
<dbReference type="NCBIfam" id="NF008121">
    <property type="entry name" value="PRK10869.1"/>
    <property type="match status" value="1"/>
</dbReference>
<dbReference type="NCBIfam" id="TIGR00634">
    <property type="entry name" value="recN"/>
    <property type="match status" value="1"/>
</dbReference>
<name>A0A5C1E6K4_9RHOO</name>
<protein>
    <recommendedName>
        <fullName evidence="3 9">DNA repair protein RecN</fullName>
    </recommendedName>
    <alternativeName>
        <fullName evidence="8 9">Recombination protein N</fullName>
    </alternativeName>
</protein>
<keyword evidence="4" id="KW-0547">Nucleotide-binding</keyword>
<dbReference type="EMBL" id="CP022579">
    <property type="protein sequence ID" value="QEL64556.1"/>
    <property type="molecule type" value="Genomic_DNA"/>
</dbReference>
<keyword evidence="6" id="KW-0067">ATP-binding</keyword>
<dbReference type="GO" id="GO:0006310">
    <property type="term" value="P:DNA recombination"/>
    <property type="evidence" value="ECO:0007669"/>
    <property type="project" value="InterPro"/>
</dbReference>
<dbReference type="PANTHER" id="PTHR11059">
    <property type="entry name" value="DNA REPAIR PROTEIN RECN"/>
    <property type="match status" value="1"/>
</dbReference>
<evidence type="ECO:0000256" key="6">
    <source>
        <dbReference type="ARBA" id="ARBA00022840"/>
    </source>
</evidence>
<dbReference type="PIRSF" id="PIRSF003128">
    <property type="entry name" value="RecN"/>
    <property type="match status" value="1"/>
</dbReference>
<keyword evidence="7 9" id="KW-0234">DNA repair</keyword>
<evidence type="ECO:0000256" key="3">
    <source>
        <dbReference type="ARBA" id="ARBA00021315"/>
    </source>
</evidence>
<dbReference type="Proteomes" id="UP000323671">
    <property type="component" value="Chromosome"/>
</dbReference>
<evidence type="ECO:0000256" key="1">
    <source>
        <dbReference type="ARBA" id="ARBA00003618"/>
    </source>
</evidence>
<evidence type="ECO:0000256" key="7">
    <source>
        <dbReference type="ARBA" id="ARBA00023204"/>
    </source>
</evidence>
<dbReference type="InterPro" id="IPR027417">
    <property type="entry name" value="P-loop_NTPase"/>
</dbReference>
<dbReference type="FunFam" id="3.40.50.300:FF:000356">
    <property type="entry name" value="DNA repair protein RecN"/>
    <property type="match status" value="1"/>
</dbReference>
<feature type="domain" description="RecF/RecN/SMC N-terminal" evidence="10">
    <location>
        <begin position="2"/>
        <end position="511"/>
    </location>
</feature>
<evidence type="ECO:0000256" key="9">
    <source>
        <dbReference type="PIRNR" id="PIRNR003128"/>
    </source>
</evidence>
<dbReference type="AlphaFoldDB" id="A0A5C1E6K4"/>
<evidence type="ECO:0000256" key="8">
    <source>
        <dbReference type="ARBA" id="ARBA00033408"/>
    </source>
</evidence>
<evidence type="ECO:0000256" key="4">
    <source>
        <dbReference type="ARBA" id="ARBA00022741"/>
    </source>
</evidence>
<dbReference type="KEGG" id="otr:OTERR_10800"/>
<evidence type="ECO:0000259" key="10">
    <source>
        <dbReference type="Pfam" id="PF02463"/>
    </source>
</evidence>
<accession>A0A5C1E6K4</accession>
<gene>
    <name evidence="11" type="primary">recN</name>
    <name evidence="11" type="ORF">OTERR_10800</name>
</gene>
<dbReference type="Pfam" id="PF02463">
    <property type="entry name" value="SMC_N"/>
    <property type="match status" value="1"/>
</dbReference>
<dbReference type="FunFam" id="3.40.50.300:FF:000319">
    <property type="entry name" value="DNA repair protein RecN"/>
    <property type="match status" value="1"/>
</dbReference>
<comment type="similarity">
    <text evidence="2 9">Belongs to the RecN family.</text>
</comment>
<keyword evidence="12" id="KW-1185">Reference proteome</keyword>
<dbReference type="GO" id="GO:0006281">
    <property type="term" value="P:DNA repair"/>
    <property type="evidence" value="ECO:0007669"/>
    <property type="project" value="UniProtKB-KW"/>
</dbReference>
<dbReference type="InterPro" id="IPR004604">
    <property type="entry name" value="DNA_recomb/repair_RecN"/>
</dbReference>
<comment type="function">
    <text evidence="1 9">May be involved in recombinational repair of damaged DNA.</text>
</comment>
<evidence type="ECO:0000256" key="2">
    <source>
        <dbReference type="ARBA" id="ARBA00009441"/>
    </source>
</evidence>
<organism evidence="11 12">
    <name type="scientific">Oryzomicrobium terrae</name>
    <dbReference type="NCBI Taxonomy" id="1735038"/>
    <lineage>
        <taxon>Bacteria</taxon>
        <taxon>Pseudomonadati</taxon>
        <taxon>Pseudomonadota</taxon>
        <taxon>Betaproteobacteria</taxon>
        <taxon>Rhodocyclales</taxon>
        <taxon>Rhodocyclaceae</taxon>
        <taxon>Oryzomicrobium</taxon>
    </lineage>
</organism>